<protein>
    <submittedName>
        <fullName evidence="4">ComE operon protein 1</fullName>
    </submittedName>
</protein>
<feature type="signal peptide" evidence="2">
    <location>
        <begin position="1"/>
        <end position="20"/>
    </location>
</feature>
<feature type="region of interest" description="Disordered" evidence="1">
    <location>
        <begin position="106"/>
        <end position="128"/>
    </location>
</feature>
<dbReference type="InterPro" id="IPR051675">
    <property type="entry name" value="Endo/Exo/Phosphatase_dom_1"/>
</dbReference>
<evidence type="ECO:0000256" key="1">
    <source>
        <dbReference type="SAM" id="MobiDB-lite"/>
    </source>
</evidence>
<dbReference type="SUPFAM" id="SSF47781">
    <property type="entry name" value="RuvA domain 2-like"/>
    <property type="match status" value="1"/>
</dbReference>
<organism evidence="4 5">
    <name type="scientific">Anaerostipes butyraticus</name>
    <dbReference type="NCBI Taxonomy" id="645466"/>
    <lineage>
        <taxon>Bacteria</taxon>
        <taxon>Bacillati</taxon>
        <taxon>Bacillota</taxon>
        <taxon>Clostridia</taxon>
        <taxon>Lachnospirales</taxon>
        <taxon>Lachnospiraceae</taxon>
        <taxon>Anaerostipes</taxon>
    </lineage>
</organism>
<sequence length="189" mass="20387">MFQRVRTIFLILILMFTAPAGCSSGHHVEVSQDTEAEKKGSTAKAEKKIVIYICGQVKHPGVYEFSAGDRIAAAVKAAGGFTSKASWESVNQAEKMKDGQQIYVPSEEEAKEPSSQNAAEGAGTSAGKVNINTAGREELMTLSGIGESKAEDIIAYREEHGPFSKTEDIMKIQGIKEGIYNKIKDSITI</sequence>
<dbReference type="EMBL" id="BLYI01000006">
    <property type="protein sequence ID" value="GFO83961.1"/>
    <property type="molecule type" value="Genomic_DNA"/>
</dbReference>
<feature type="chain" id="PRO_5038810223" evidence="2">
    <location>
        <begin position="21"/>
        <end position="189"/>
    </location>
</feature>
<keyword evidence="5" id="KW-1185">Reference proteome</keyword>
<dbReference type="Gene3D" id="1.10.150.280">
    <property type="entry name" value="AF1531-like domain"/>
    <property type="match status" value="1"/>
</dbReference>
<dbReference type="PANTHER" id="PTHR21180:SF32">
    <property type="entry name" value="ENDONUCLEASE_EXONUCLEASE_PHOSPHATASE FAMILY DOMAIN-CONTAINING PROTEIN 1"/>
    <property type="match status" value="1"/>
</dbReference>
<accession>A0A916VBU4</accession>
<dbReference type="Proteomes" id="UP000613208">
    <property type="component" value="Unassembled WGS sequence"/>
</dbReference>
<dbReference type="SMART" id="SM00278">
    <property type="entry name" value="HhH1"/>
    <property type="match status" value="2"/>
</dbReference>
<evidence type="ECO:0000256" key="2">
    <source>
        <dbReference type="SAM" id="SignalP"/>
    </source>
</evidence>
<dbReference type="Pfam" id="PF10531">
    <property type="entry name" value="SLBB"/>
    <property type="match status" value="1"/>
</dbReference>
<dbReference type="InterPro" id="IPR003583">
    <property type="entry name" value="Hlx-hairpin-Hlx_DNA-bd_motif"/>
</dbReference>
<dbReference type="RefSeq" id="WP_243282505.1">
    <property type="nucleotide sequence ID" value="NZ_BLYI01000006.1"/>
</dbReference>
<dbReference type="NCBIfam" id="TIGR00426">
    <property type="entry name" value="competence protein ComEA helix-hairpin-helix repeat region"/>
    <property type="match status" value="1"/>
</dbReference>
<proteinExistence type="predicted"/>
<dbReference type="GO" id="GO:0015627">
    <property type="term" value="C:type II protein secretion system complex"/>
    <property type="evidence" value="ECO:0007669"/>
    <property type="project" value="TreeGrafter"/>
</dbReference>
<dbReference type="InterPro" id="IPR004509">
    <property type="entry name" value="Competence_ComEA_HhH"/>
</dbReference>
<dbReference type="GO" id="GO:0003677">
    <property type="term" value="F:DNA binding"/>
    <property type="evidence" value="ECO:0007669"/>
    <property type="project" value="InterPro"/>
</dbReference>
<reference evidence="4" key="1">
    <citation type="submission" date="2020-06" db="EMBL/GenBank/DDBJ databases">
        <title>Characterization of fructooligosaccharide metabolism and fructooligosaccharide-degrading enzymes in human commensal butyrate producers.</title>
        <authorList>
            <person name="Tanno H."/>
            <person name="Fujii T."/>
            <person name="Hirano K."/>
            <person name="Maeno S."/>
            <person name="Tonozuka T."/>
            <person name="Sakamoto M."/>
            <person name="Ohkuma M."/>
            <person name="Tochio T."/>
            <person name="Endo A."/>
        </authorList>
    </citation>
    <scope>NUCLEOTIDE SEQUENCE</scope>
    <source>
        <strain evidence="4">JCM 17466</strain>
    </source>
</reference>
<dbReference type="Gene3D" id="3.10.560.10">
    <property type="entry name" value="Outer membrane lipoprotein wza domain like"/>
    <property type="match status" value="1"/>
</dbReference>
<feature type="domain" description="Helix-hairpin-helix DNA-binding motif class 1" evidence="3">
    <location>
        <begin position="167"/>
        <end position="186"/>
    </location>
</feature>
<dbReference type="InterPro" id="IPR010994">
    <property type="entry name" value="RuvA_2-like"/>
</dbReference>
<feature type="domain" description="Helix-hairpin-helix DNA-binding motif class 1" evidence="3">
    <location>
        <begin position="137"/>
        <end position="156"/>
    </location>
</feature>
<evidence type="ECO:0000313" key="4">
    <source>
        <dbReference type="EMBL" id="GFO83961.1"/>
    </source>
</evidence>
<name>A0A916VBU4_9FIRM</name>
<evidence type="ECO:0000313" key="5">
    <source>
        <dbReference type="Proteomes" id="UP000613208"/>
    </source>
</evidence>
<dbReference type="InterPro" id="IPR019554">
    <property type="entry name" value="Soluble_ligand-bd"/>
</dbReference>
<dbReference type="GO" id="GO:0015628">
    <property type="term" value="P:protein secretion by the type II secretion system"/>
    <property type="evidence" value="ECO:0007669"/>
    <property type="project" value="TreeGrafter"/>
</dbReference>
<keyword evidence="2" id="KW-0732">Signal</keyword>
<dbReference type="AlphaFoldDB" id="A0A916VBU4"/>
<evidence type="ECO:0000259" key="3">
    <source>
        <dbReference type="SMART" id="SM00278"/>
    </source>
</evidence>
<dbReference type="Pfam" id="PF12836">
    <property type="entry name" value="HHH_3"/>
    <property type="match status" value="1"/>
</dbReference>
<dbReference type="GO" id="GO:0006281">
    <property type="term" value="P:DNA repair"/>
    <property type="evidence" value="ECO:0007669"/>
    <property type="project" value="InterPro"/>
</dbReference>
<gene>
    <name evidence="4" type="primary">comEA</name>
    <name evidence="4" type="ORF">ANBU17_03080</name>
</gene>
<comment type="caution">
    <text evidence="4">The sequence shown here is derived from an EMBL/GenBank/DDBJ whole genome shotgun (WGS) entry which is preliminary data.</text>
</comment>
<dbReference type="PANTHER" id="PTHR21180">
    <property type="entry name" value="ENDONUCLEASE/EXONUCLEASE/PHOSPHATASE FAMILY DOMAIN-CONTAINING PROTEIN 1"/>
    <property type="match status" value="1"/>
</dbReference>